<sequence length="626" mass="69681">MLSMLSLPSSRNSSDTSSPSVSASDALNRPHRTSSQTPIMSMVSRVQARDDELRRHFGLASGELFMDEFYCALHKKILLQGRMYVFENYVCFYSNLFGWVKRKVIPLVEVSEISKKRHYGFPNSIRIVWNGKKEFFTSFLSREDAYALLINVWNQAQLAAQTLEPGPTDSFTSGLPSVTLNNSAFSDSTNGDGDSGEDLPMPEPPMLRLRRSKLKRQSWDSNKDIFEVRGDGADEHASGISEGSEEEEEEDDDNECHWEATPAPPIPSTMQCIIEEDLNATVPVFFEKIFSDASAFFEEVHKARGDQRFQTSPWQSHSQVCGRVRHMTFVSLVKSRLRLGCFTPSKTACTQNQRCCMYTDHHLVFESSQVHTGLPYGDCFQVRTRWDVTPLDQHASASEGCHLRIHAEVPFTRSVLGPIRLMINTGVFKELREATDRMVVFLRETFAEEALSDREGSEGSLDGEEGESPDGVQELLKHADLRQWVVQMVREELGETASLSPGKLPVSISSSRRGQRGSEGGRAPWPGWPRIGRGAGQSRVVLMAALAVLFVLQILNLMMFFSPSRQCTGGSAVVGTLGGAGNELVGYLSHVQEDLERLQKDLEGLVQAVSLGIGHITKVVDSFELG</sequence>
<feature type="region of interest" description="Disordered" evidence="5">
    <location>
        <begin position="182"/>
        <end position="205"/>
    </location>
</feature>
<dbReference type="Proteomes" id="UP000708148">
    <property type="component" value="Unassembled WGS sequence"/>
</dbReference>
<name>A0A8S1J7A1_9CHLO</name>
<comment type="caution">
    <text evidence="8">The sequence shown here is derived from an EMBL/GenBank/DDBJ whole genome shotgun (WGS) entry which is preliminary data.</text>
</comment>
<proteinExistence type="predicted"/>
<dbReference type="PROSITE" id="PS51778">
    <property type="entry name" value="VAST"/>
    <property type="match status" value="1"/>
</dbReference>
<keyword evidence="9" id="KW-1185">Reference proteome</keyword>
<evidence type="ECO:0000256" key="3">
    <source>
        <dbReference type="ARBA" id="ARBA00022989"/>
    </source>
</evidence>
<evidence type="ECO:0000256" key="6">
    <source>
        <dbReference type="SAM" id="Phobius"/>
    </source>
</evidence>
<keyword evidence="3 6" id="KW-1133">Transmembrane helix</keyword>
<comment type="subcellular location">
    <subcellularLocation>
        <location evidence="1">Membrane</location>
        <topology evidence="1">Single-pass membrane protein</topology>
    </subcellularLocation>
</comment>
<dbReference type="GO" id="GO:0032934">
    <property type="term" value="F:sterol binding"/>
    <property type="evidence" value="ECO:0007669"/>
    <property type="project" value="TreeGrafter"/>
</dbReference>
<feature type="region of interest" description="Disordered" evidence="5">
    <location>
        <begin position="225"/>
        <end position="260"/>
    </location>
</feature>
<dbReference type="GO" id="GO:0005789">
    <property type="term" value="C:endoplasmic reticulum membrane"/>
    <property type="evidence" value="ECO:0007669"/>
    <property type="project" value="TreeGrafter"/>
</dbReference>
<evidence type="ECO:0000256" key="2">
    <source>
        <dbReference type="ARBA" id="ARBA00022692"/>
    </source>
</evidence>
<dbReference type="GO" id="GO:0140268">
    <property type="term" value="C:endoplasmic reticulum-plasma membrane contact site"/>
    <property type="evidence" value="ECO:0007669"/>
    <property type="project" value="TreeGrafter"/>
</dbReference>
<dbReference type="InterPro" id="IPR031968">
    <property type="entry name" value="VASt"/>
</dbReference>
<feature type="compositionally biased region" description="Low complexity" evidence="5">
    <location>
        <begin position="1"/>
        <end position="27"/>
    </location>
</feature>
<feature type="region of interest" description="Disordered" evidence="5">
    <location>
        <begin position="499"/>
        <end position="529"/>
    </location>
</feature>
<feature type="compositionally biased region" description="Acidic residues" evidence="5">
    <location>
        <begin position="243"/>
        <end position="254"/>
    </location>
</feature>
<reference evidence="8" key="1">
    <citation type="submission" date="2020-12" db="EMBL/GenBank/DDBJ databases">
        <authorList>
            <person name="Iha C."/>
        </authorList>
    </citation>
    <scope>NUCLEOTIDE SEQUENCE</scope>
</reference>
<dbReference type="EMBL" id="CAJHUC010001011">
    <property type="protein sequence ID" value="CAD7699391.1"/>
    <property type="molecule type" value="Genomic_DNA"/>
</dbReference>
<evidence type="ECO:0000313" key="9">
    <source>
        <dbReference type="Proteomes" id="UP000708148"/>
    </source>
</evidence>
<keyword evidence="2 6" id="KW-0812">Transmembrane</keyword>
<evidence type="ECO:0000313" key="8">
    <source>
        <dbReference type="EMBL" id="CAD7699391.1"/>
    </source>
</evidence>
<dbReference type="Pfam" id="PF02893">
    <property type="entry name" value="GRAM"/>
    <property type="match status" value="1"/>
</dbReference>
<dbReference type="Gene3D" id="2.30.29.30">
    <property type="entry name" value="Pleckstrin-homology domain (PH domain)/Phosphotyrosine-binding domain (PTB)"/>
    <property type="match status" value="1"/>
</dbReference>
<keyword evidence="4 6" id="KW-0472">Membrane</keyword>
<dbReference type="GO" id="GO:0120015">
    <property type="term" value="F:sterol transfer activity"/>
    <property type="evidence" value="ECO:0007669"/>
    <property type="project" value="TreeGrafter"/>
</dbReference>
<dbReference type="OrthoDB" id="2162691at2759"/>
<dbReference type="InterPro" id="IPR011993">
    <property type="entry name" value="PH-like_dom_sf"/>
</dbReference>
<dbReference type="AlphaFoldDB" id="A0A8S1J7A1"/>
<feature type="region of interest" description="Disordered" evidence="5">
    <location>
        <begin position="451"/>
        <end position="470"/>
    </location>
</feature>
<evidence type="ECO:0000256" key="4">
    <source>
        <dbReference type="ARBA" id="ARBA00023136"/>
    </source>
</evidence>
<feature type="compositionally biased region" description="Polar residues" evidence="5">
    <location>
        <begin position="182"/>
        <end position="192"/>
    </location>
</feature>
<dbReference type="PANTHER" id="PTHR23319:SF4">
    <property type="entry name" value="GRAM DOMAIN CONTAINING 1B, ISOFORM E"/>
    <property type="match status" value="1"/>
</dbReference>
<evidence type="ECO:0000259" key="7">
    <source>
        <dbReference type="PROSITE" id="PS51778"/>
    </source>
</evidence>
<organism evidence="8 9">
    <name type="scientific">Ostreobium quekettii</name>
    <dbReference type="NCBI Taxonomy" id="121088"/>
    <lineage>
        <taxon>Eukaryota</taxon>
        <taxon>Viridiplantae</taxon>
        <taxon>Chlorophyta</taxon>
        <taxon>core chlorophytes</taxon>
        <taxon>Ulvophyceae</taxon>
        <taxon>TCBD clade</taxon>
        <taxon>Bryopsidales</taxon>
        <taxon>Ostreobineae</taxon>
        <taxon>Ostreobiaceae</taxon>
        <taxon>Ostreobium</taxon>
    </lineage>
</organism>
<evidence type="ECO:0000256" key="1">
    <source>
        <dbReference type="ARBA" id="ARBA00004167"/>
    </source>
</evidence>
<evidence type="ECO:0000256" key="5">
    <source>
        <dbReference type="SAM" id="MobiDB-lite"/>
    </source>
</evidence>
<gene>
    <name evidence="8" type="ORF">OSTQU699_LOCUS4750</name>
</gene>
<dbReference type="GO" id="GO:0005886">
    <property type="term" value="C:plasma membrane"/>
    <property type="evidence" value="ECO:0007669"/>
    <property type="project" value="TreeGrafter"/>
</dbReference>
<dbReference type="Pfam" id="PF16016">
    <property type="entry name" value="VASt"/>
    <property type="match status" value="1"/>
</dbReference>
<accession>A0A8S1J7A1</accession>
<dbReference type="GO" id="GO:0032366">
    <property type="term" value="P:intracellular sterol transport"/>
    <property type="evidence" value="ECO:0007669"/>
    <property type="project" value="TreeGrafter"/>
</dbReference>
<protein>
    <recommendedName>
        <fullName evidence="7">VASt domain-containing protein</fullName>
    </recommendedName>
</protein>
<feature type="domain" description="VASt" evidence="7">
    <location>
        <begin position="269"/>
        <end position="450"/>
    </location>
</feature>
<feature type="compositionally biased region" description="Basic and acidic residues" evidence="5">
    <location>
        <begin position="225"/>
        <end position="237"/>
    </location>
</feature>
<dbReference type="PANTHER" id="PTHR23319">
    <property type="entry name" value="GRAM DOMAIN CONTAINING 1B, ISOFORM E"/>
    <property type="match status" value="1"/>
</dbReference>
<dbReference type="InterPro" id="IPR051482">
    <property type="entry name" value="Cholesterol_transport"/>
</dbReference>
<dbReference type="CDD" id="cd13220">
    <property type="entry name" value="PH-GRAM_GRAMDC"/>
    <property type="match status" value="1"/>
</dbReference>
<feature type="region of interest" description="Disordered" evidence="5">
    <location>
        <begin position="1"/>
        <end position="40"/>
    </location>
</feature>
<dbReference type="InterPro" id="IPR004182">
    <property type="entry name" value="GRAM"/>
</dbReference>
<dbReference type="SMART" id="SM00568">
    <property type="entry name" value="GRAM"/>
    <property type="match status" value="1"/>
</dbReference>
<feature type="transmembrane region" description="Helical" evidence="6">
    <location>
        <begin position="540"/>
        <end position="561"/>
    </location>
</feature>